<dbReference type="EMBL" id="JTJJ01000051">
    <property type="protein sequence ID" value="KHJ67363.1"/>
    <property type="molecule type" value="Genomic_DNA"/>
</dbReference>
<dbReference type="PANTHER" id="PTHR30632:SF0">
    <property type="entry name" value="SULFATE-BINDING PROTEIN"/>
    <property type="match status" value="1"/>
</dbReference>
<proteinExistence type="predicted"/>
<dbReference type="GO" id="GO:0015689">
    <property type="term" value="P:molybdate ion transport"/>
    <property type="evidence" value="ECO:0007669"/>
    <property type="project" value="TreeGrafter"/>
</dbReference>
<dbReference type="InterPro" id="IPR050682">
    <property type="entry name" value="ModA/WtpA"/>
</dbReference>
<dbReference type="Proteomes" id="UP000030853">
    <property type="component" value="Unassembled WGS sequence"/>
</dbReference>
<dbReference type="Gene3D" id="3.40.190.10">
    <property type="entry name" value="Periplasmic binding protein-like II"/>
    <property type="match status" value="2"/>
</dbReference>
<dbReference type="PANTHER" id="PTHR30632">
    <property type="entry name" value="MOLYBDATE-BINDING PERIPLASMIC PROTEIN"/>
    <property type="match status" value="1"/>
</dbReference>
<dbReference type="NCBIfam" id="NF002918">
    <property type="entry name" value="PRK03537.1-4"/>
    <property type="match status" value="1"/>
</dbReference>
<sequence length="237" mass="26193">MTTLQILAAGSLRGVWPELMAAFTAKSGITVESRFGPAGLLRQRIEQGEVCDLFASANLKHPATLRQKGLAKETGRFTANTLCLTAKRDIVTENDNWLSLLLRDDLHLATSTPRCDPSGDYTWQMFGNIEQRHQGWGEQLKRKARPLVGGPSSLPVPAGELAARWLIDEGHAELFIGYASYQPRLMLHPQLQVFTIPEPYNVPAEYGWAMLSPAAQPLAAFLTSQVAQQMLQQHGFV</sequence>
<dbReference type="RefSeq" id="WP_039332264.1">
    <property type="nucleotide sequence ID" value="NZ_JTJJ01000051.1"/>
</dbReference>
<evidence type="ECO:0000313" key="2">
    <source>
        <dbReference type="Proteomes" id="UP000030853"/>
    </source>
</evidence>
<dbReference type="SUPFAM" id="SSF53850">
    <property type="entry name" value="Periplasmic binding protein-like II"/>
    <property type="match status" value="1"/>
</dbReference>
<protein>
    <submittedName>
        <fullName evidence="1">Molybdenum ABC transporter substrate-binding protein</fullName>
    </submittedName>
</protein>
<name>A0A0B1R2T9_9GAMM</name>
<dbReference type="AlphaFoldDB" id="A0A0B1R2T9"/>
<reference evidence="1 2" key="1">
    <citation type="submission" date="2014-11" db="EMBL/GenBank/DDBJ databases">
        <title>Genome sequencing of Pantoea rodasii ND03.</title>
        <authorList>
            <person name="Muhamad Yunos N.Y."/>
            <person name="Chan K.-G."/>
        </authorList>
    </citation>
    <scope>NUCLEOTIDE SEQUENCE [LARGE SCALE GENOMIC DNA]</scope>
    <source>
        <strain evidence="1 2">ND03</strain>
    </source>
</reference>
<organism evidence="1 2">
    <name type="scientific">Pantoea rodasii</name>
    <dbReference type="NCBI Taxonomy" id="1076549"/>
    <lineage>
        <taxon>Bacteria</taxon>
        <taxon>Pseudomonadati</taxon>
        <taxon>Pseudomonadota</taxon>
        <taxon>Gammaproteobacteria</taxon>
        <taxon>Enterobacterales</taxon>
        <taxon>Erwiniaceae</taxon>
        <taxon>Pantoea</taxon>
    </lineage>
</organism>
<evidence type="ECO:0000313" key="1">
    <source>
        <dbReference type="EMBL" id="KHJ67363.1"/>
    </source>
</evidence>
<dbReference type="GO" id="GO:0030973">
    <property type="term" value="F:molybdate ion binding"/>
    <property type="evidence" value="ECO:0007669"/>
    <property type="project" value="TreeGrafter"/>
</dbReference>
<accession>A0A0B1R2T9</accession>
<gene>
    <name evidence="1" type="ORF">QU24_14270</name>
</gene>
<dbReference type="Pfam" id="PF13531">
    <property type="entry name" value="SBP_bac_11"/>
    <property type="match status" value="1"/>
</dbReference>
<comment type="caution">
    <text evidence="1">The sequence shown here is derived from an EMBL/GenBank/DDBJ whole genome shotgun (WGS) entry which is preliminary data.</text>
</comment>